<feature type="region of interest" description="Disordered" evidence="2">
    <location>
        <begin position="21"/>
        <end position="49"/>
    </location>
</feature>
<dbReference type="SUPFAM" id="SSF56349">
    <property type="entry name" value="DNA breaking-rejoining enzymes"/>
    <property type="match status" value="1"/>
</dbReference>
<keyword evidence="4" id="KW-1185">Reference proteome</keyword>
<dbReference type="AlphaFoldDB" id="A0A7J6KY22"/>
<name>A0A7J6KY22_PERCH</name>
<sequence length="284" mass="31538">MIPAFTPLKACQRELSNRKSFGRPSLTRADRPPIVRGTVSPKRRGSAKKASYVSKRLSREDVNAFVTEARAPSTRRSYEAIRKAYVRVMESAQIVPYPLVPAKAIHSIVSLVKGDYTYESVRNYAQRIKSLAKEERGDVFDVQGEERFKLALRAASKLCRQASSIEQKRAGTFTADEVIDIAHIQDPLHEGTVCAILCEVSCLLRVNELLALSKGDIHFSSDGLSAQIIVRRSKTDPSGLGCQLTVGCLCGQGPARDECAVHRLRWWVCVTCEADTSRFQAVRK</sequence>
<proteinExistence type="predicted"/>
<gene>
    <name evidence="3" type="ORF">FOL47_000176</name>
</gene>
<keyword evidence="1" id="KW-0233">DNA recombination</keyword>
<dbReference type="InterPro" id="IPR011010">
    <property type="entry name" value="DNA_brk_join_enz"/>
</dbReference>
<dbReference type="Gene3D" id="1.10.443.10">
    <property type="entry name" value="Intergrase catalytic core"/>
    <property type="match status" value="1"/>
</dbReference>
<evidence type="ECO:0000313" key="4">
    <source>
        <dbReference type="Proteomes" id="UP000591131"/>
    </source>
</evidence>
<accession>A0A7J6KY22</accession>
<dbReference type="GO" id="GO:0003677">
    <property type="term" value="F:DNA binding"/>
    <property type="evidence" value="ECO:0007669"/>
    <property type="project" value="InterPro"/>
</dbReference>
<dbReference type="GO" id="GO:0006310">
    <property type="term" value="P:DNA recombination"/>
    <property type="evidence" value="ECO:0007669"/>
    <property type="project" value="UniProtKB-KW"/>
</dbReference>
<dbReference type="EMBL" id="JAAPAO010001005">
    <property type="protein sequence ID" value="KAF4651794.1"/>
    <property type="molecule type" value="Genomic_DNA"/>
</dbReference>
<dbReference type="GO" id="GO:0015074">
    <property type="term" value="P:DNA integration"/>
    <property type="evidence" value="ECO:0007669"/>
    <property type="project" value="InterPro"/>
</dbReference>
<evidence type="ECO:0000256" key="1">
    <source>
        <dbReference type="ARBA" id="ARBA00023172"/>
    </source>
</evidence>
<protein>
    <submittedName>
        <fullName evidence="3">Uncharacterized protein</fullName>
    </submittedName>
</protein>
<reference evidence="3 4" key="1">
    <citation type="submission" date="2020-04" db="EMBL/GenBank/DDBJ databases">
        <title>Perkinsus chesapeaki whole genome sequence.</title>
        <authorList>
            <person name="Bogema D.R."/>
        </authorList>
    </citation>
    <scope>NUCLEOTIDE SEQUENCE [LARGE SCALE GENOMIC DNA]</scope>
    <source>
        <strain evidence="3">ATCC PRA-425</strain>
    </source>
</reference>
<organism evidence="3 4">
    <name type="scientific">Perkinsus chesapeaki</name>
    <name type="common">Clam parasite</name>
    <name type="synonym">Perkinsus andrewsi</name>
    <dbReference type="NCBI Taxonomy" id="330153"/>
    <lineage>
        <taxon>Eukaryota</taxon>
        <taxon>Sar</taxon>
        <taxon>Alveolata</taxon>
        <taxon>Perkinsozoa</taxon>
        <taxon>Perkinsea</taxon>
        <taxon>Perkinsida</taxon>
        <taxon>Perkinsidae</taxon>
        <taxon>Perkinsus</taxon>
    </lineage>
</organism>
<comment type="caution">
    <text evidence="3">The sequence shown here is derived from an EMBL/GenBank/DDBJ whole genome shotgun (WGS) entry which is preliminary data.</text>
</comment>
<evidence type="ECO:0000313" key="3">
    <source>
        <dbReference type="EMBL" id="KAF4651794.1"/>
    </source>
</evidence>
<evidence type="ECO:0000256" key="2">
    <source>
        <dbReference type="SAM" id="MobiDB-lite"/>
    </source>
</evidence>
<dbReference type="InterPro" id="IPR013762">
    <property type="entry name" value="Integrase-like_cat_sf"/>
</dbReference>
<dbReference type="Proteomes" id="UP000591131">
    <property type="component" value="Unassembled WGS sequence"/>
</dbReference>